<organism evidence="1">
    <name type="scientific">bioreactor metagenome</name>
    <dbReference type="NCBI Taxonomy" id="1076179"/>
    <lineage>
        <taxon>unclassified sequences</taxon>
        <taxon>metagenomes</taxon>
        <taxon>ecological metagenomes</taxon>
    </lineage>
</organism>
<dbReference type="AlphaFoldDB" id="A0A645HJD1"/>
<sequence length="85" mass="9579">MIIMVPNNKISKIMSLLMSLAHITQGPTKKQTNIHHSQVKNSFFSQSSNSKNYSLSSNKRIPLKFSNVLSIDITPIFKLKGTDIF</sequence>
<evidence type="ECO:0000313" key="1">
    <source>
        <dbReference type="EMBL" id="MPN38502.1"/>
    </source>
</evidence>
<reference evidence="1" key="1">
    <citation type="submission" date="2019-08" db="EMBL/GenBank/DDBJ databases">
        <authorList>
            <person name="Kucharzyk K."/>
            <person name="Murdoch R.W."/>
            <person name="Higgins S."/>
            <person name="Loffler F."/>
        </authorList>
    </citation>
    <scope>NUCLEOTIDE SEQUENCE</scope>
</reference>
<name>A0A645HJD1_9ZZZZ</name>
<proteinExistence type="predicted"/>
<gene>
    <name evidence="1" type="ORF">SDC9_186026</name>
</gene>
<comment type="caution">
    <text evidence="1">The sequence shown here is derived from an EMBL/GenBank/DDBJ whole genome shotgun (WGS) entry which is preliminary data.</text>
</comment>
<dbReference type="EMBL" id="VSSQ01093768">
    <property type="protein sequence ID" value="MPN38502.1"/>
    <property type="molecule type" value="Genomic_DNA"/>
</dbReference>
<accession>A0A645HJD1</accession>
<protein>
    <submittedName>
        <fullName evidence="1">Uncharacterized protein</fullName>
    </submittedName>
</protein>